<proteinExistence type="predicted"/>
<feature type="region of interest" description="Disordered" evidence="1">
    <location>
        <begin position="1"/>
        <end position="126"/>
    </location>
</feature>
<evidence type="ECO:0000313" key="2">
    <source>
        <dbReference type="Proteomes" id="UP000887566"/>
    </source>
</evidence>
<evidence type="ECO:0000256" key="1">
    <source>
        <dbReference type="SAM" id="MobiDB-lite"/>
    </source>
</evidence>
<reference evidence="3" key="1">
    <citation type="submission" date="2022-11" db="UniProtKB">
        <authorList>
            <consortium name="WormBaseParasite"/>
        </authorList>
    </citation>
    <scope>IDENTIFICATION</scope>
</reference>
<feature type="region of interest" description="Disordered" evidence="1">
    <location>
        <begin position="145"/>
        <end position="167"/>
    </location>
</feature>
<feature type="compositionally biased region" description="Polar residues" evidence="1">
    <location>
        <begin position="31"/>
        <end position="63"/>
    </location>
</feature>
<organism evidence="2 3">
    <name type="scientific">Plectus sambesii</name>
    <dbReference type="NCBI Taxonomy" id="2011161"/>
    <lineage>
        <taxon>Eukaryota</taxon>
        <taxon>Metazoa</taxon>
        <taxon>Ecdysozoa</taxon>
        <taxon>Nematoda</taxon>
        <taxon>Chromadorea</taxon>
        <taxon>Plectida</taxon>
        <taxon>Plectina</taxon>
        <taxon>Plectoidea</taxon>
        <taxon>Plectidae</taxon>
        <taxon>Plectus</taxon>
    </lineage>
</organism>
<accession>A0A914WJG0</accession>
<protein>
    <submittedName>
        <fullName evidence="3">Uncharacterized protein</fullName>
    </submittedName>
</protein>
<feature type="compositionally biased region" description="Polar residues" evidence="1">
    <location>
        <begin position="77"/>
        <end position="96"/>
    </location>
</feature>
<dbReference type="WBParaSite" id="PSAMB.scaffold403size52821.g5467.t1">
    <property type="protein sequence ID" value="PSAMB.scaffold403size52821.g5467.t1"/>
    <property type="gene ID" value="PSAMB.scaffold403size52821.g5467"/>
</dbReference>
<sequence length="167" mass="17475">MFNQGYPGTYPGGYQYPPGPMTDKAKGFDNQAYQTAGQHSRQFSQATTATNNGGKGSPGSSEASPDGASPPAGVGETTYQEWYQKVASNPASQQHQEIGDRPPPPKQSPSSSQGGRGAYGGPYVSYPNDPMNYYTLNGQHRIGGGGGGGGYPVGRGAMPPPGYYRPY</sequence>
<evidence type="ECO:0000313" key="3">
    <source>
        <dbReference type="WBParaSite" id="PSAMB.scaffold403size52821.g5467.t1"/>
    </source>
</evidence>
<dbReference type="Proteomes" id="UP000887566">
    <property type="component" value="Unplaced"/>
</dbReference>
<dbReference type="AlphaFoldDB" id="A0A914WJG0"/>
<name>A0A914WJG0_9BILA</name>
<keyword evidence="2" id="KW-1185">Reference proteome</keyword>
<feature type="compositionally biased region" description="Low complexity" evidence="1">
    <location>
        <begin position="1"/>
        <end position="16"/>
    </location>
</feature>
<feature type="compositionally biased region" description="Pro residues" evidence="1">
    <location>
        <begin position="158"/>
        <end position="167"/>
    </location>
</feature>